<evidence type="ECO:0000313" key="2">
    <source>
        <dbReference type="Proteomes" id="UP000077266"/>
    </source>
</evidence>
<protein>
    <submittedName>
        <fullName evidence="1">Uncharacterized protein</fullName>
    </submittedName>
</protein>
<organism evidence="1 2">
    <name type="scientific">Exidia glandulosa HHB12029</name>
    <dbReference type="NCBI Taxonomy" id="1314781"/>
    <lineage>
        <taxon>Eukaryota</taxon>
        <taxon>Fungi</taxon>
        <taxon>Dikarya</taxon>
        <taxon>Basidiomycota</taxon>
        <taxon>Agaricomycotina</taxon>
        <taxon>Agaricomycetes</taxon>
        <taxon>Auriculariales</taxon>
        <taxon>Exidiaceae</taxon>
        <taxon>Exidia</taxon>
    </lineage>
</organism>
<dbReference type="InParanoid" id="A0A165C4A9"/>
<proteinExistence type="predicted"/>
<dbReference type="Proteomes" id="UP000077266">
    <property type="component" value="Unassembled WGS sequence"/>
</dbReference>
<gene>
    <name evidence="1" type="ORF">EXIGLDRAFT_364445</name>
</gene>
<evidence type="ECO:0000313" key="1">
    <source>
        <dbReference type="EMBL" id="KZV81787.1"/>
    </source>
</evidence>
<reference evidence="1 2" key="1">
    <citation type="journal article" date="2016" name="Mol. Biol. Evol.">
        <title>Comparative Genomics of Early-Diverging Mushroom-Forming Fungi Provides Insights into the Origins of Lignocellulose Decay Capabilities.</title>
        <authorList>
            <person name="Nagy L.G."/>
            <person name="Riley R."/>
            <person name="Tritt A."/>
            <person name="Adam C."/>
            <person name="Daum C."/>
            <person name="Floudas D."/>
            <person name="Sun H."/>
            <person name="Yadav J.S."/>
            <person name="Pangilinan J."/>
            <person name="Larsson K.H."/>
            <person name="Matsuura K."/>
            <person name="Barry K."/>
            <person name="Labutti K."/>
            <person name="Kuo R."/>
            <person name="Ohm R.A."/>
            <person name="Bhattacharya S.S."/>
            <person name="Shirouzu T."/>
            <person name="Yoshinaga Y."/>
            <person name="Martin F.M."/>
            <person name="Grigoriev I.V."/>
            <person name="Hibbett D.S."/>
        </authorList>
    </citation>
    <scope>NUCLEOTIDE SEQUENCE [LARGE SCALE GENOMIC DNA]</scope>
    <source>
        <strain evidence="1 2">HHB12029</strain>
    </source>
</reference>
<dbReference type="EMBL" id="KV426368">
    <property type="protein sequence ID" value="KZV81787.1"/>
    <property type="molecule type" value="Genomic_DNA"/>
</dbReference>
<sequence>MTLCTTSPPSSLTKCRTRQGVRPMYAEGASTRSSTRHVHCNNVVGTRGAREQLFLLEVLFWLAWDLVPASGPSLYSSSRLRTRPTSAGSCCSRTKAHRFCKTPRACGLFCSSRHSTSRRCSRTTRLSSSRSLRTCLRSYLRRGSSLCA</sequence>
<accession>A0A165C4A9</accession>
<keyword evidence="2" id="KW-1185">Reference proteome</keyword>
<dbReference type="AlphaFoldDB" id="A0A165C4A9"/>
<name>A0A165C4A9_EXIGL</name>